<evidence type="ECO:0000313" key="5">
    <source>
        <dbReference type="EMBL" id="CAB4726359.1"/>
    </source>
</evidence>
<sequence>MIDAEVVPLSIKEGIGQIVWSPLAQGVLTGKYLPGKKAPTGSRATDKKSGAGMISGWLSDEVLTAVQKLKPIAEEAGLSMSQLAIAWVLQNPNVSSAIMGATKPSQVKENVKASGIKLDASIMRAIDDALGLLPQKDPAKNASPNPRA</sequence>
<dbReference type="PANTHER" id="PTHR43150:SF2">
    <property type="entry name" value="HYPERKINETIC, ISOFORM M"/>
    <property type="match status" value="1"/>
</dbReference>
<organism evidence="5">
    <name type="scientific">freshwater metagenome</name>
    <dbReference type="NCBI Taxonomy" id="449393"/>
    <lineage>
        <taxon>unclassified sequences</taxon>
        <taxon>metagenomes</taxon>
        <taxon>ecological metagenomes</taxon>
    </lineage>
</organism>
<dbReference type="AlphaFoldDB" id="A0A6J6RVE9"/>
<feature type="domain" description="NADP-dependent oxidoreductase" evidence="4">
    <location>
        <begin position="5"/>
        <end position="129"/>
    </location>
</feature>
<name>A0A6J6RVE9_9ZZZZ</name>
<evidence type="ECO:0000256" key="2">
    <source>
        <dbReference type="ARBA" id="ARBA00022857"/>
    </source>
</evidence>
<comment type="similarity">
    <text evidence="1">Belongs to the shaker potassium channel beta subunit family.</text>
</comment>
<proteinExistence type="inferred from homology"/>
<dbReference type="EMBL" id="CAEZYI010000080">
    <property type="protein sequence ID" value="CAB4726359.1"/>
    <property type="molecule type" value="Genomic_DNA"/>
</dbReference>
<evidence type="ECO:0000259" key="4">
    <source>
        <dbReference type="Pfam" id="PF00248"/>
    </source>
</evidence>
<dbReference type="InterPro" id="IPR036812">
    <property type="entry name" value="NAD(P)_OxRdtase_dom_sf"/>
</dbReference>
<protein>
    <submittedName>
        <fullName evidence="5">Unannotated protein</fullName>
    </submittedName>
</protein>
<keyword evidence="3" id="KW-0560">Oxidoreductase</keyword>
<dbReference type="InterPro" id="IPR005399">
    <property type="entry name" value="K_chnl_volt-dep_bsu_KCNAB-rel"/>
</dbReference>
<keyword evidence="2" id="KW-0521">NADP</keyword>
<gene>
    <name evidence="5" type="ORF">UFOPK2662_01082</name>
</gene>
<evidence type="ECO:0000256" key="3">
    <source>
        <dbReference type="ARBA" id="ARBA00023002"/>
    </source>
</evidence>
<dbReference type="Gene3D" id="3.20.20.100">
    <property type="entry name" value="NADP-dependent oxidoreductase domain"/>
    <property type="match status" value="1"/>
</dbReference>
<dbReference type="GO" id="GO:0016491">
    <property type="term" value="F:oxidoreductase activity"/>
    <property type="evidence" value="ECO:0007669"/>
    <property type="project" value="UniProtKB-KW"/>
</dbReference>
<dbReference type="PANTHER" id="PTHR43150">
    <property type="entry name" value="HYPERKINETIC, ISOFORM M"/>
    <property type="match status" value="1"/>
</dbReference>
<dbReference type="SUPFAM" id="SSF51430">
    <property type="entry name" value="NAD(P)-linked oxidoreductase"/>
    <property type="match status" value="1"/>
</dbReference>
<reference evidence="5" key="1">
    <citation type="submission" date="2020-05" db="EMBL/GenBank/DDBJ databases">
        <authorList>
            <person name="Chiriac C."/>
            <person name="Salcher M."/>
            <person name="Ghai R."/>
            <person name="Kavagutti S V."/>
        </authorList>
    </citation>
    <scope>NUCLEOTIDE SEQUENCE</scope>
</reference>
<accession>A0A6J6RVE9</accession>
<dbReference type="Pfam" id="PF00248">
    <property type="entry name" value="Aldo_ket_red"/>
    <property type="match status" value="1"/>
</dbReference>
<evidence type="ECO:0000256" key="1">
    <source>
        <dbReference type="ARBA" id="ARBA00006515"/>
    </source>
</evidence>
<dbReference type="InterPro" id="IPR023210">
    <property type="entry name" value="NADP_OxRdtase_dom"/>
</dbReference>